<feature type="compositionally biased region" description="Basic and acidic residues" evidence="2">
    <location>
        <begin position="386"/>
        <end position="399"/>
    </location>
</feature>
<evidence type="ECO:0000313" key="4">
    <source>
        <dbReference type="EMBL" id="SPD24699.1"/>
    </source>
</evidence>
<evidence type="ECO:0000256" key="1">
    <source>
        <dbReference type="SAM" id="Coils"/>
    </source>
</evidence>
<feature type="region of interest" description="Disordered" evidence="2">
    <location>
        <begin position="621"/>
        <end position="644"/>
    </location>
</feature>
<protein>
    <recommendedName>
        <fullName evidence="3">Transposase (putative) gypsy type domain-containing protein</fullName>
    </recommendedName>
</protein>
<feature type="domain" description="Transposase (putative) gypsy type" evidence="3">
    <location>
        <begin position="183"/>
        <end position="222"/>
    </location>
</feature>
<organism evidence="4">
    <name type="scientific">Fagus sylvatica</name>
    <name type="common">Beechnut</name>
    <dbReference type="NCBI Taxonomy" id="28930"/>
    <lineage>
        <taxon>Eukaryota</taxon>
        <taxon>Viridiplantae</taxon>
        <taxon>Streptophyta</taxon>
        <taxon>Embryophyta</taxon>
        <taxon>Tracheophyta</taxon>
        <taxon>Spermatophyta</taxon>
        <taxon>Magnoliopsida</taxon>
        <taxon>eudicotyledons</taxon>
        <taxon>Gunneridae</taxon>
        <taxon>Pentapetalae</taxon>
        <taxon>rosids</taxon>
        <taxon>fabids</taxon>
        <taxon>Fagales</taxon>
        <taxon>Fagaceae</taxon>
        <taxon>Fagus</taxon>
    </lineage>
</organism>
<gene>
    <name evidence="4" type="ORF">FSB_LOCUS52581</name>
</gene>
<feature type="region of interest" description="Disordered" evidence="2">
    <location>
        <begin position="364"/>
        <end position="423"/>
    </location>
</feature>
<dbReference type="AlphaFoldDB" id="A0A2N9IKU0"/>
<proteinExistence type="predicted"/>
<keyword evidence="1" id="KW-0175">Coiled coil</keyword>
<feature type="coiled-coil region" evidence="1">
    <location>
        <begin position="515"/>
        <end position="549"/>
    </location>
</feature>
<accession>A0A2N9IKU0</accession>
<dbReference type="EMBL" id="OIVN01005979">
    <property type="protein sequence ID" value="SPD24699.1"/>
    <property type="molecule type" value="Genomic_DNA"/>
</dbReference>
<evidence type="ECO:0000256" key="2">
    <source>
        <dbReference type="SAM" id="MobiDB-lite"/>
    </source>
</evidence>
<reference evidence="4" key="1">
    <citation type="submission" date="2018-02" db="EMBL/GenBank/DDBJ databases">
        <authorList>
            <person name="Cohen D.B."/>
            <person name="Kent A.D."/>
        </authorList>
    </citation>
    <scope>NUCLEOTIDE SEQUENCE</scope>
</reference>
<feature type="region of interest" description="Disordered" evidence="2">
    <location>
        <begin position="93"/>
        <end position="125"/>
    </location>
</feature>
<feature type="compositionally biased region" description="Low complexity" evidence="2">
    <location>
        <begin position="402"/>
        <end position="418"/>
    </location>
</feature>
<dbReference type="InterPro" id="IPR007321">
    <property type="entry name" value="Transposase_28"/>
</dbReference>
<sequence length="644" mass="71693">MPILSFISFTFEKEKEFVLGRATGVSPFFSGVSRFAEGNLGPPPLEGYVSSDSVLHRLAAELYSIVRPALTTWEAVRNRMAANEAEWSLPLSEELPEGLSDESTGREVERASSDAVPSTSGSRQMPRVNRSWKALSFFSKIRRDEDINRIRRSYQIPDDVVLRIPDSDERACCPKYEGDVAFYEADFKAGLRFPVQPFVRELLDYLSLAPGQINPNGWRTIISCMVMWRVTSNGEEDLTVDEFLFCYEPVQIALSRGYGKTGTSLCAVTTGKGYRKKTLGTLSESEGLGEPPRPLDRPLLNSVWQERIWRILEIEDRRYNIFIEPDFLATFSLGPVPSSSVKALQRTNKKRGFSRINTMKLNKSRLKQMAQSGEVAAAPISLKRKKPDEGSSKRAEEAPSRPSATVATPPVIPTAVPSGQRDPPVILVDSDLTPPTAASTINQSPLVAMDRAKRALTPQDMDEYAVAHTDDLSLLMVHSLMRGLTEAMVMARRCASVEEDLALLRAKSIADEAEMKNAKRAVMELTRERKEALVEAESLRKDLKAREDDTKAAVEAKDKAEADFKHLFGQIEGAKEAAVSDFRASEAFEDINTRYFLSGFEAFRKQAVQRFPGLDFSALQPYDDEDSVMDASQDQAGDEDVTSK</sequence>
<dbReference type="Pfam" id="PF04195">
    <property type="entry name" value="Transposase_28"/>
    <property type="match status" value="1"/>
</dbReference>
<name>A0A2N9IKU0_FAGSY</name>
<evidence type="ECO:0000259" key="3">
    <source>
        <dbReference type="Pfam" id="PF04195"/>
    </source>
</evidence>
<feature type="compositionally biased region" description="Basic and acidic residues" evidence="2">
    <location>
        <begin position="103"/>
        <end position="112"/>
    </location>
</feature>